<evidence type="ECO:0000313" key="2">
    <source>
        <dbReference type="Proteomes" id="UP000689195"/>
    </source>
</evidence>
<organism evidence="1 2">
    <name type="scientific">Paramecium pentaurelia</name>
    <dbReference type="NCBI Taxonomy" id="43138"/>
    <lineage>
        <taxon>Eukaryota</taxon>
        <taxon>Sar</taxon>
        <taxon>Alveolata</taxon>
        <taxon>Ciliophora</taxon>
        <taxon>Intramacronucleata</taxon>
        <taxon>Oligohymenophorea</taxon>
        <taxon>Peniculida</taxon>
        <taxon>Parameciidae</taxon>
        <taxon>Paramecium</taxon>
    </lineage>
</organism>
<gene>
    <name evidence="1" type="ORF">PPENT_87.1.T0030372</name>
</gene>
<name>A0A8S1S2V8_9CILI</name>
<dbReference type="AlphaFoldDB" id="A0A8S1S2V8"/>
<evidence type="ECO:0000313" key="1">
    <source>
        <dbReference type="EMBL" id="CAD8134568.1"/>
    </source>
</evidence>
<proteinExistence type="predicted"/>
<sequence length="239" mass="28581">MQNQNKSFFDQETCLAEIELPTEWRHQFLKWTKKLEKQDKYQEKLKASLEIKNNEYYLILEDEKQSIRMNISELKQPMNKCNLLIPSPPYNETRDIQFTGILPYKTKAKIENNKKDVRNFSENKNYSYSSEIEQSESEKEYWEYQIYDQLQLSHLEIKQPQQVKEKKPAEVYDKQTLKLNLIEFLRTTGEKGANIQEIKQCYKFQDVSDKHLKDVLKSFAKTTQKSSKIIYLLPSTLQI</sequence>
<protein>
    <submittedName>
        <fullName evidence="1">Uncharacterized protein</fullName>
    </submittedName>
</protein>
<dbReference type="EMBL" id="CAJJDO010000003">
    <property type="protein sequence ID" value="CAD8134568.1"/>
    <property type="molecule type" value="Genomic_DNA"/>
</dbReference>
<accession>A0A8S1S2V8</accession>
<dbReference type="OrthoDB" id="302493at2759"/>
<dbReference type="Proteomes" id="UP000689195">
    <property type="component" value="Unassembled WGS sequence"/>
</dbReference>
<comment type="caution">
    <text evidence="1">The sequence shown here is derived from an EMBL/GenBank/DDBJ whole genome shotgun (WGS) entry which is preliminary data.</text>
</comment>
<keyword evidence="2" id="KW-1185">Reference proteome</keyword>
<reference evidence="1" key="1">
    <citation type="submission" date="2021-01" db="EMBL/GenBank/DDBJ databases">
        <authorList>
            <consortium name="Genoscope - CEA"/>
            <person name="William W."/>
        </authorList>
    </citation>
    <scope>NUCLEOTIDE SEQUENCE</scope>
</reference>